<dbReference type="PIRSF" id="PIRSF002181">
    <property type="entry name" value="Ribosomal_L13"/>
    <property type="match status" value="1"/>
</dbReference>
<dbReference type="HAMAP" id="MF_01366">
    <property type="entry name" value="Ribosomal_uL13"/>
    <property type="match status" value="1"/>
</dbReference>
<dbReference type="CDD" id="cd00392">
    <property type="entry name" value="Ribosomal_L13"/>
    <property type="match status" value="1"/>
</dbReference>
<name>A0A382X534_9ZZZZ</name>
<dbReference type="GO" id="GO:0003735">
    <property type="term" value="F:structural constituent of ribosome"/>
    <property type="evidence" value="ECO:0007669"/>
    <property type="project" value="InterPro"/>
</dbReference>
<keyword evidence="2" id="KW-0689">Ribosomal protein</keyword>
<gene>
    <name evidence="4" type="ORF">METZ01_LOCUS418312</name>
</gene>
<accession>A0A382X534</accession>
<dbReference type="SUPFAM" id="SSF52161">
    <property type="entry name" value="Ribosomal protein L13"/>
    <property type="match status" value="1"/>
</dbReference>
<dbReference type="GO" id="GO:0017148">
    <property type="term" value="P:negative regulation of translation"/>
    <property type="evidence" value="ECO:0007669"/>
    <property type="project" value="TreeGrafter"/>
</dbReference>
<dbReference type="GO" id="GO:0003729">
    <property type="term" value="F:mRNA binding"/>
    <property type="evidence" value="ECO:0007669"/>
    <property type="project" value="TreeGrafter"/>
</dbReference>
<dbReference type="Gene3D" id="3.90.1180.10">
    <property type="entry name" value="Ribosomal protein L13"/>
    <property type="match status" value="1"/>
</dbReference>
<dbReference type="AlphaFoldDB" id="A0A382X534"/>
<dbReference type="GO" id="GO:0006412">
    <property type="term" value="P:translation"/>
    <property type="evidence" value="ECO:0007669"/>
    <property type="project" value="InterPro"/>
</dbReference>
<dbReference type="InterPro" id="IPR005822">
    <property type="entry name" value="Ribosomal_uL13"/>
</dbReference>
<comment type="similarity">
    <text evidence="1">Belongs to the universal ribosomal protein uL13 family.</text>
</comment>
<evidence type="ECO:0000256" key="3">
    <source>
        <dbReference type="ARBA" id="ARBA00023274"/>
    </source>
</evidence>
<sequence>MTLTINLSTYAPITMTSFIKKNEIKNNWVLINAENAIVGRLAAYISKVLRGKNKNQYTPNMDTGDFVIVTNIDKIKFTGKKLNNKKYYRHTGHPGGIKITSPSILLKKKPEEVLKLAVRRMLPIGPLAKKQLSKLKIYKGNSHPHETQNPKVIDFSKINRKNYFTIN</sequence>
<dbReference type="Pfam" id="PF00572">
    <property type="entry name" value="Ribosomal_L13"/>
    <property type="match status" value="1"/>
</dbReference>
<dbReference type="PANTHER" id="PTHR11545">
    <property type="entry name" value="RIBOSOMAL PROTEIN L13"/>
    <property type="match status" value="1"/>
</dbReference>
<dbReference type="NCBIfam" id="TIGR01066">
    <property type="entry name" value="rplM_bact"/>
    <property type="match status" value="1"/>
</dbReference>
<keyword evidence="3" id="KW-0687">Ribonucleoprotein</keyword>
<dbReference type="InterPro" id="IPR005823">
    <property type="entry name" value="Ribosomal_uL13_bac-type"/>
</dbReference>
<evidence type="ECO:0000256" key="1">
    <source>
        <dbReference type="ARBA" id="ARBA00006227"/>
    </source>
</evidence>
<dbReference type="InterPro" id="IPR036899">
    <property type="entry name" value="Ribosomal_uL13_sf"/>
</dbReference>
<evidence type="ECO:0000313" key="4">
    <source>
        <dbReference type="EMBL" id="SVD65458.1"/>
    </source>
</evidence>
<evidence type="ECO:0008006" key="5">
    <source>
        <dbReference type="Google" id="ProtNLM"/>
    </source>
</evidence>
<organism evidence="4">
    <name type="scientific">marine metagenome</name>
    <dbReference type="NCBI Taxonomy" id="408172"/>
    <lineage>
        <taxon>unclassified sequences</taxon>
        <taxon>metagenomes</taxon>
        <taxon>ecological metagenomes</taxon>
    </lineage>
</organism>
<reference evidence="4" key="1">
    <citation type="submission" date="2018-05" db="EMBL/GenBank/DDBJ databases">
        <authorList>
            <person name="Lanie J.A."/>
            <person name="Ng W.-L."/>
            <person name="Kazmierczak K.M."/>
            <person name="Andrzejewski T.M."/>
            <person name="Davidsen T.M."/>
            <person name="Wayne K.J."/>
            <person name="Tettelin H."/>
            <person name="Glass J.I."/>
            <person name="Rusch D."/>
            <person name="Podicherti R."/>
            <person name="Tsui H.-C.T."/>
            <person name="Winkler M.E."/>
        </authorList>
    </citation>
    <scope>NUCLEOTIDE SEQUENCE</scope>
</reference>
<dbReference type="EMBL" id="UINC01164545">
    <property type="protein sequence ID" value="SVD65458.1"/>
    <property type="molecule type" value="Genomic_DNA"/>
</dbReference>
<protein>
    <recommendedName>
        <fullName evidence="5">50S ribosomal protein L13</fullName>
    </recommendedName>
</protein>
<dbReference type="PANTHER" id="PTHR11545:SF2">
    <property type="entry name" value="LARGE RIBOSOMAL SUBUNIT PROTEIN UL13M"/>
    <property type="match status" value="1"/>
</dbReference>
<evidence type="ECO:0000256" key="2">
    <source>
        <dbReference type="ARBA" id="ARBA00022980"/>
    </source>
</evidence>
<proteinExistence type="inferred from homology"/>
<dbReference type="GO" id="GO:0022625">
    <property type="term" value="C:cytosolic large ribosomal subunit"/>
    <property type="evidence" value="ECO:0007669"/>
    <property type="project" value="TreeGrafter"/>
</dbReference>